<gene>
    <name evidence="1" type="ORF">BDN72DRAFT_852853</name>
</gene>
<reference evidence="1 2" key="1">
    <citation type="journal article" date="2019" name="Nat. Ecol. Evol.">
        <title>Megaphylogeny resolves global patterns of mushroom evolution.</title>
        <authorList>
            <person name="Varga T."/>
            <person name="Krizsan K."/>
            <person name="Foldi C."/>
            <person name="Dima B."/>
            <person name="Sanchez-Garcia M."/>
            <person name="Sanchez-Ramirez S."/>
            <person name="Szollosi G.J."/>
            <person name="Szarkandi J.G."/>
            <person name="Papp V."/>
            <person name="Albert L."/>
            <person name="Andreopoulos W."/>
            <person name="Angelini C."/>
            <person name="Antonin V."/>
            <person name="Barry K.W."/>
            <person name="Bougher N.L."/>
            <person name="Buchanan P."/>
            <person name="Buyck B."/>
            <person name="Bense V."/>
            <person name="Catcheside P."/>
            <person name="Chovatia M."/>
            <person name="Cooper J."/>
            <person name="Damon W."/>
            <person name="Desjardin D."/>
            <person name="Finy P."/>
            <person name="Geml J."/>
            <person name="Haridas S."/>
            <person name="Hughes K."/>
            <person name="Justo A."/>
            <person name="Karasinski D."/>
            <person name="Kautmanova I."/>
            <person name="Kiss B."/>
            <person name="Kocsube S."/>
            <person name="Kotiranta H."/>
            <person name="LaButti K.M."/>
            <person name="Lechner B.E."/>
            <person name="Liimatainen K."/>
            <person name="Lipzen A."/>
            <person name="Lukacs Z."/>
            <person name="Mihaltcheva S."/>
            <person name="Morgado L.N."/>
            <person name="Niskanen T."/>
            <person name="Noordeloos M.E."/>
            <person name="Ohm R.A."/>
            <person name="Ortiz-Santana B."/>
            <person name="Ovrebo C."/>
            <person name="Racz N."/>
            <person name="Riley R."/>
            <person name="Savchenko A."/>
            <person name="Shiryaev A."/>
            <person name="Soop K."/>
            <person name="Spirin V."/>
            <person name="Szebenyi C."/>
            <person name="Tomsovsky M."/>
            <person name="Tulloss R.E."/>
            <person name="Uehling J."/>
            <person name="Grigoriev I.V."/>
            <person name="Vagvolgyi C."/>
            <person name="Papp T."/>
            <person name="Martin F.M."/>
            <person name="Miettinen O."/>
            <person name="Hibbett D.S."/>
            <person name="Nagy L.G."/>
        </authorList>
    </citation>
    <scope>NUCLEOTIDE SEQUENCE [LARGE SCALE GENOMIC DNA]</scope>
    <source>
        <strain evidence="1 2">NL-1719</strain>
    </source>
</reference>
<name>A0ACD3BEQ5_9AGAR</name>
<organism evidence="1 2">
    <name type="scientific">Pluteus cervinus</name>
    <dbReference type="NCBI Taxonomy" id="181527"/>
    <lineage>
        <taxon>Eukaryota</taxon>
        <taxon>Fungi</taxon>
        <taxon>Dikarya</taxon>
        <taxon>Basidiomycota</taxon>
        <taxon>Agaricomycotina</taxon>
        <taxon>Agaricomycetes</taxon>
        <taxon>Agaricomycetidae</taxon>
        <taxon>Agaricales</taxon>
        <taxon>Pluteineae</taxon>
        <taxon>Pluteaceae</taxon>
        <taxon>Pluteus</taxon>
    </lineage>
</organism>
<dbReference type="Proteomes" id="UP000308600">
    <property type="component" value="Unassembled WGS sequence"/>
</dbReference>
<proteinExistence type="predicted"/>
<protein>
    <submittedName>
        <fullName evidence="1">Uncharacterized protein</fullName>
    </submittedName>
</protein>
<dbReference type="EMBL" id="ML208260">
    <property type="protein sequence ID" value="TFK76588.1"/>
    <property type="molecule type" value="Genomic_DNA"/>
</dbReference>
<sequence length="372" mass="40994">MTSIEGQQDGAIVGNDSGGLQAALARTLTRSIGLYFSRPVRLFRPAKISGWHALQHLAQRDGSSFSANYVLSLIKAQGLGVIPKHFIPPIAVNAFLGTVLWTSYAEAYSLLEPRMGQHSIFAPAASGMVAGATQALLAAPAENVRLVLEGGSGYRTWSHAWQEVFRFTPASSASLSKEKKMEEIRRLRAWMHEVGEMAGHGWQGWGWGCAKDMCGFAAFFTIFEVTRRIAAHTKTASVELAELGVKRRVFKAPFGEFLPRIVHALTLVSGGVAAGLAYEYVCLPWDNARRIVYLERSIIPNEKPQPSLFSTLSQKLREEGISPFFQHRMVPHESPSEFSVRYPKTYVSLRTLARAGPWGIGFLVWEAYGPGL</sequence>
<keyword evidence="2" id="KW-1185">Reference proteome</keyword>
<accession>A0ACD3BEQ5</accession>
<evidence type="ECO:0000313" key="1">
    <source>
        <dbReference type="EMBL" id="TFK76588.1"/>
    </source>
</evidence>
<evidence type="ECO:0000313" key="2">
    <source>
        <dbReference type="Proteomes" id="UP000308600"/>
    </source>
</evidence>